<protein>
    <recommendedName>
        <fullName evidence="4">BTB domain-containing protein</fullName>
    </recommendedName>
</protein>
<feature type="compositionally biased region" description="Basic and acidic residues" evidence="1">
    <location>
        <begin position="11"/>
        <end position="20"/>
    </location>
</feature>
<dbReference type="OrthoDB" id="3184970at2759"/>
<gene>
    <name evidence="2" type="ORF">BCR35DRAFT_315571</name>
</gene>
<evidence type="ECO:0008006" key="4">
    <source>
        <dbReference type="Google" id="ProtNLM"/>
    </source>
</evidence>
<dbReference type="AlphaFoldDB" id="A0A1Y2DU75"/>
<keyword evidence="3" id="KW-1185">Reference proteome</keyword>
<dbReference type="EMBL" id="MCGR01000069">
    <property type="protein sequence ID" value="ORY62842.1"/>
    <property type="molecule type" value="Genomic_DNA"/>
</dbReference>
<reference evidence="2 3" key="1">
    <citation type="submission" date="2016-07" db="EMBL/GenBank/DDBJ databases">
        <title>Pervasive Adenine N6-methylation of Active Genes in Fungi.</title>
        <authorList>
            <consortium name="DOE Joint Genome Institute"/>
            <person name="Mondo S.J."/>
            <person name="Dannebaum R.O."/>
            <person name="Kuo R.C."/>
            <person name="Labutti K."/>
            <person name="Haridas S."/>
            <person name="Kuo A."/>
            <person name="Salamov A."/>
            <person name="Ahrendt S.R."/>
            <person name="Lipzen A."/>
            <person name="Sullivan W."/>
            <person name="Andreopoulos W.B."/>
            <person name="Clum A."/>
            <person name="Lindquist E."/>
            <person name="Daum C."/>
            <person name="Ramamoorthy G.K."/>
            <person name="Gryganskyi A."/>
            <person name="Culley D."/>
            <person name="Magnuson J.K."/>
            <person name="James T.Y."/>
            <person name="O'Malley M.A."/>
            <person name="Stajich J.E."/>
            <person name="Spatafora J.W."/>
            <person name="Visel A."/>
            <person name="Grigoriev I.V."/>
        </authorList>
    </citation>
    <scope>NUCLEOTIDE SEQUENCE [LARGE SCALE GENOMIC DNA]</scope>
    <source>
        <strain evidence="2 3">62-1032</strain>
    </source>
</reference>
<feature type="region of interest" description="Disordered" evidence="1">
    <location>
        <begin position="1"/>
        <end position="37"/>
    </location>
</feature>
<name>A0A1Y2DU75_9BASI</name>
<dbReference type="InParanoid" id="A0A1Y2DU75"/>
<accession>A0A1Y2DU75</accession>
<comment type="caution">
    <text evidence="2">The sequence shown here is derived from an EMBL/GenBank/DDBJ whole genome shotgun (WGS) entry which is preliminary data.</text>
</comment>
<sequence>MSTSNSCPVKRTKESSEESRSPGNRSPLKRFKPAEEGDCEVVSSDGVRFKVLSRLLLSSSESWGLPSPTEAVKDQLPVVEVKEDSETLDYILQFLYPQPVSTRGLEFPRDWKVIRAFEKYSIWRGLDAVSAAFSKGGCKEYPAYAYAFARHFNFPSLASEAVAEASARETPIADIGPDLSRVTAELPISAESITLLLGFLSTRQEHLIQGRLAATQLLRAFDTEYDCEHSCTGMKYSYIAEALSTRSLKKMAKLAEVDFDCKDCNVQWEAFVGRLVEMLETMPAWTEGEEMVEGDDRMI</sequence>
<dbReference type="Proteomes" id="UP000193467">
    <property type="component" value="Unassembled WGS sequence"/>
</dbReference>
<evidence type="ECO:0000313" key="3">
    <source>
        <dbReference type="Proteomes" id="UP000193467"/>
    </source>
</evidence>
<organism evidence="2 3">
    <name type="scientific">Leucosporidium creatinivorum</name>
    <dbReference type="NCBI Taxonomy" id="106004"/>
    <lineage>
        <taxon>Eukaryota</taxon>
        <taxon>Fungi</taxon>
        <taxon>Dikarya</taxon>
        <taxon>Basidiomycota</taxon>
        <taxon>Pucciniomycotina</taxon>
        <taxon>Microbotryomycetes</taxon>
        <taxon>Leucosporidiales</taxon>
        <taxon>Leucosporidium</taxon>
    </lineage>
</organism>
<evidence type="ECO:0000256" key="1">
    <source>
        <dbReference type="SAM" id="MobiDB-lite"/>
    </source>
</evidence>
<proteinExistence type="predicted"/>
<evidence type="ECO:0000313" key="2">
    <source>
        <dbReference type="EMBL" id="ORY62842.1"/>
    </source>
</evidence>